<protein>
    <recommendedName>
        <fullName evidence="7">Endolytic murein transglycosylase</fullName>
        <ecNumber evidence="7">4.2.2.29</ecNumber>
    </recommendedName>
    <alternativeName>
        <fullName evidence="7">Peptidoglycan lytic transglycosylase</fullName>
    </alternativeName>
    <alternativeName>
        <fullName evidence="7">Peptidoglycan polymerization terminase</fullName>
    </alternativeName>
</protein>
<keyword evidence="3 7" id="KW-1133">Transmembrane helix</keyword>
<dbReference type="Pfam" id="PF02618">
    <property type="entry name" value="YceG"/>
    <property type="match status" value="1"/>
</dbReference>
<keyword evidence="1 7" id="KW-1003">Cell membrane</keyword>
<evidence type="ECO:0000256" key="3">
    <source>
        <dbReference type="ARBA" id="ARBA00022989"/>
    </source>
</evidence>
<accession>A0ABT8TIZ7</accession>
<keyword evidence="7" id="KW-0997">Cell inner membrane</keyword>
<dbReference type="CDD" id="cd08010">
    <property type="entry name" value="MltG_like"/>
    <property type="match status" value="1"/>
</dbReference>
<evidence type="ECO:0000256" key="1">
    <source>
        <dbReference type="ARBA" id="ARBA00022475"/>
    </source>
</evidence>
<evidence type="ECO:0000313" key="8">
    <source>
        <dbReference type="EMBL" id="MDO3382302.1"/>
    </source>
</evidence>
<dbReference type="EC" id="4.2.2.29" evidence="7"/>
<keyword evidence="9" id="KW-1185">Reference proteome</keyword>
<evidence type="ECO:0000313" key="9">
    <source>
        <dbReference type="Proteomes" id="UP001168380"/>
    </source>
</evidence>
<sequence length="356" mass="39692">MGQVAMGFIRRVCLLTLLAAVVSAFGAFQYFKKWLNEPLELGQDGLEYQLQRGGSLGQVAHTMARDQVLKHPQVLVLYARLTGQGQVRAGDYRFEAGTTPARLVAILNTGDVVDYSVTLIEGWTFAQALEALSAAPRVEARLKGEPLEAQLAMLDLPIEHPEGWFFPDTYHYSGGTTDIEILHRAYRKMRTRLDALWQGRGDGLPYESPYEALIMASIVERETGASWERQKIAGVFVRRLQQNMRLQTDPTVIYGMGTQYQGRIGYDDLRRDTPYNTYTRRGLPPTPIALPGEGALYASMHPEPGTELYFVAKGDGTHVFSSSLEEHNAAVQQYQLKRRSDYRSTLTPGAGTGVTQ</sequence>
<evidence type="ECO:0000256" key="2">
    <source>
        <dbReference type="ARBA" id="ARBA00022692"/>
    </source>
</evidence>
<dbReference type="RefSeq" id="WP_302712472.1">
    <property type="nucleotide sequence ID" value="NZ_JAULRT010000052.1"/>
</dbReference>
<dbReference type="Gene3D" id="3.30.160.60">
    <property type="entry name" value="Classic Zinc Finger"/>
    <property type="match status" value="1"/>
</dbReference>
<dbReference type="PANTHER" id="PTHR30518">
    <property type="entry name" value="ENDOLYTIC MUREIN TRANSGLYCOSYLASE"/>
    <property type="match status" value="1"/>
</dbReference>
<organism evidence="8 9">
    <name type="scientific">Gilvimarinus algae</name>
    <dbReference type="NCBI Taxonomy" id="3058037"/>
    <lineage>
        <taxon>Bacteria</taxon>
        <taxon>Pseudomonadati</taxon>
        <taxon>Pseudomonadota</taxon>
        <taxon>Gammaproteobacteria</taxon>
        <taxon>Cellvibrionales</taxon>
        <taxon>Cellvibrionaceae</taxon>
        <taxon>Gilvimarinus</taxon>
    </lineage>
</organism>
<evidence type="ECO:0000256" key="4">
    <source>
        <dbReference type="ARBA" id="ARBA00023136"/>
    </source>
</evidence>
<keyword evidence="6 7" id="KW-0961">Cell wall biogenesis/degradation</keyword>
<comment type="similarity">
    <text evidence="7">Belongs to the transglycosylase MltG family.</text>
</comment>
<name>A0ABT8TIZ7_9GAMM</name>
<evidence type="ECO:0000256" key="7">
    <source>
        <dbReference type="HAMAP-Rule" id="MF_02065"/>
    </source>
</evidence>
<dbReference type="PANTHER" id="PTHR30518:SF2">
    <property type="entry name" value="ENDOLYTIC MUREIN TRANSGLYCOSYLASE"/>
    <property type="match status" value="1"/>
</dbReference>
<comment type="catalytic activity">
    <reaction evidence="7">
        <text>a peptidoglycan chain = a peptidoglycan chain with N-acetyl-1,6-anhydromuramyl-[peptide] at the reducing end + a peptidoglycan chain with N-acetylglucosamine at the non-reducing end.</text>
        <dbReference type="EC" id="4.2.2.29"/>
    </reaction>
</comment>
<comment type="function">
    <text evidence="7">Functions as a peptidoglycan terminase that cleaves nascent peptidoglycan strands endolytically to terminate their elongation.</text>
</comment>
<keyword evidence="2 7" id="KW-0812">Transmembrane</keyword>
<proteinExistence type="inferred from homology"/>
<evidence type="ECO:0000256" key="6">
    <source>
        <dbReference type="ARBA" id="ARBA00023316"/>
    </source>
</evidence>
<dbReference type="EMBL" id="JAULRT010000052">
    <property type="protein sequence ID" value="MDO3382302.1"/>
    <property type="molecule type" value="Genomic_DNA"/>
</dbReference>
<dbReference type="NCBIfam" id="TIGR00247">
    <property type="entry name" value="endolytic transglycosylase MltG"/>
    <property type="match status" value="1"/>
</dbReference>
<dbReference type="Proteomes" id="UP001168380">
    <property type="component" value="Unassembled WGS sequence"/>
</dbReference>
<keyword evidence="5 7" id="KW-0456">Lyase</keyword>
<evidence type="ECO:0000256" key="5">
    <source>
        <dbReference type="ARBA" id="ARBA00023239"/>
    </source>
</evidence>
<dbReference type="Gene3D" id="3.30.1490.480">
    <property type="entry name" value="Endolytic murein transglycosylase"/>
    <property type="match status" value="1"/>
</dbReference>
<feature type="site" description="Important for catalytic activity" evidence="7">
    <location>
        <position position="222"/>
    </location>
</feature>
<keyword evidence="4 7" id="KW-0472">Membrane</keyword>
<reference evidence="8" key="1">
    <citation type="submission" date="2023-07" db="EMBL/GenBank/DDBJ databases">
        <title>Gilvimarinus algae sp. nov., isolated from the surface of Kelp.</title>
        <authorList>
            <person name="Sun Y.Y."/>
            <person name="Gong Y."/>
            <person name="Du Z.J."/>
        </authorList>
    </citation>
    <scope>NUCLEOTIDE SEQUENCE</scope>
    <source>
        <strain evidence="8">SDUM040014</strain>
    </source>
</reference>
<dbReference type="InterPro" id="IPR003770">
    <property type="entry name" value="MLTG-like"/>
</dbReference>
<comment type="caution">
    <text evidence="8">The sequence shown here is derived from an EMBL/GenBank/DDBJ whole genome shotgun (WGS) entry which is preliminary data.</text>
</comment>
<gene>
    <name evidence="7 8" type="primary">mltG</name>
    <name evidence="8" type="ORF">QWI16_08945</name>
</gene>
<dbReference type="HAMAP" id="MF_02065">
    <property type="entry name" value="MltG"/>
    <property type="match status" value="1"/>
</dbReference>